<dbReference type="GO" id="GO:0055085">
    <property type="term" value="P:transmembrane transport"/>
    <property type="evidence" value="ECO:0007669"/>
    <property type="project" value="InterPro"/>
</dbReference>
<evidence type="ECO:0000256" key="7">
    <source>
        <dbReference type="ARBA" id="ARBA00023136"/>
    </source>
</evidence>
<feature type="transmembrane region" description="Helical" evidence="8">
    <location>
        <begin position="106"/>
        <end position="127"/>
    </location>
</feature>
<evidence type="ECO:0000256" key="6">
    <source>
        <dbReference type="ARBA" id="ARBA00022989"/>
    </source>
</evidence>
<evidence type="ECO:0000256" key="4">
    <source>
        <dbReference type="ARBA" id="ARBA00022519"/>
    </source>
</evidence>
<comment type="subcellular location">
    <subcellularLocation>
        <location evidence="1">Cell inner membrane</location>
        <topology evidence="1">Multi-pass membrane protein</topology>
    </subcellularLocation>
    <subcellularLocation>
        <location evidence="8">Cell membrane</location>
        <topology evidence="8">Multi-pass membrane protein</topology>
    </subcellularLocation>
</comment>
<keyword evidence="5 8" id="KW-0812">Transmembrane</keyword>
<keyword evidence="3" id="KW-1003">Cell membrane</keyword>
<gene>
    <name evidence="10" type="ORF">CAL29_01935</name>
</gene>
<keyword evidence="4" id="KW-0997">Cell inner membrane</keyword>
<evidence type="ECO:0000259" key="9">
    <source>
        <dbReference type="PROSITE" id="PS50928"/>
    </source>
</evidence>
<dbReference type="InterPro" id="IPR000515">
    <property type="entry name" value="MetI-like"/>
</dbReference>
<proteinExistence type="inferred from homology"/>
<reference evidence="11" key="1">
    <citation type="submission" date="2017-05" db="EMBL/GenBank/DDBJ databases">
        <title>Complete and WGS of Bordetella genogroups.</title>
        <authorList>
            <person name="Spilker T."/>
            <person name="Lipuma J."/>
        </authorList>
    </citation>
    <scope>NUCLEOTIDE SEQUENCE [LARGE SCALE GENOMIC DNA]</scope>
    <source>
        <strain evidence="11">AU16122</strain>
    </source>
</reference>
<dbReference type="Proteomes" id="UP000216020">
    <property type="component" value="Unassembled WGS sequence"/>
</dbReference>
<dbReference type="PANTHER" id="PTHR43357:SF4">
    <property type="entry name" value="INNER MEMBRANE ABC TRANSPORTER PERMEASE PROTEIN YDCV"/>
    <property type="match status" value="1"/>
</dbReference>
<dbReference type="CDD" id="cd06261">
    <property type="entry name" value="TM_PBP2"/>
    <property type="match status" value="1"/>
</dbReference>
<evidence type="ECO:0000256" key="5">
    <source>
        <dbReference type="ARBA" id="ARBA00022692"/>
    </source>
</evidence>
<comment type="similarity">
    <text evidence="8">Belongs to the binding-protein-dependent transport system permease family.</text>
</comment>
<evidence type="ECO:0000256" key="1">
    <source>
        <dbReference type="ARBA" id="ARBA00004429"/>
    </source>
</evidence>
<dbReference type="Pfam" id="PF00528">
    <property type="entry name" value="BPD_transp_1"/>
    <property type="match status" value="1"/>
</dbReference>
<dbReference type="RefSeq" id="WP_094851319.1">
    <property type="nucleotide sequence ID" value="NZ_NEVM01000001.1"/>
</dbReference>
<dbReference type="SUPFAM" id="SSF161098">
    <property type="entry name" value="MetI-like"/>
    <property type="match status" value="1"/>
</dbReference>
<dbReference type="PANTHER" id="PTHR43357">
    <property type="entry name" value="INNER MEMBRANE ABC TRANSPORTER PERMEASE PROTEIN YDCV"/>
    <property type="match status" value="1"/>
</dbReference>
<evidence type="ECO:0000313" key="11">
    <source>
        <dbReference type="Proteomes" id="UP000216020"/>
    </source>
</evidence>
<organism evidence="10 11">
    <name type="scientific">Bordetella genomosp. 10</name>
    <dbReference type="NCBI Taxonomy" id="1416804"/>
    <lineage>
        <taxon>Bacteria</taxon>
        <taxon>Pseudomonadati</taxon>
        <taxon>Pseudomonadota</taxon>
        <taxon>Betaproteobacteria</taxon>
        <taxon>Burkholderiales</taxon>
        <taxon>Alcaligenaceae</taxon>
        <taxon>Bordetella</taxon>
    </lineage>
</organism>
<dbReference type="EMBL" id="NEVM01000001">
    <property type="protein sequence ID" value="OZI37212.1"/>
    <property type="molecule type" value="Genomic_DNA"/>
</dbReference>
<keyword evidence="6 8" id="KW-1133">Transmembrane helix</keyword>
<evidence type="ECO:0000256" key="8">
    <source>
        <dbReference type="RuleBase" id="RU363032"/>
    </source>
</evidence>
<evidence type="ECO:0000313" key="10">
    <source>
        <dbReference type="EMBL" id="OZI37212.1"/>
    </source>
</evidence>
<keyword evidence="11" id="KW-1185">Reference proteome</keyword>
<feature type="transmembrane region" description="Helical" evidence="8">
    <location>
        <begin position="12"/>
        <end position="37"/>
    </location>
</feature>
<accession>A0A261SJU4</accession>
<dbReference type="Gene3D" id="1.10.3720.10">
    <property type="entry name" value="MetI-like"/>
    <property type="match status" value="1"/>
</dbReference>
<comment type="caution">
    <text evidence="10">The sequence shown here is derived from an EMBL/GenBank/DDBJ whole genome shotgun (WGS) entry which is preliminary data.</text>
</comment>
<protein>
    <submittedName>
        <fullName evidence="10">ABC transporter permease</fullName>
    </submittedName>
</protein>
<evidence type="ECO:0000256" key="3">
    <source>
        <dbReference type="ARBA" id="ARBA00022475"/>
    </source>
</evidence>
<feature type="transmembrane region" description="Helical" evidence="8">
    <location>
        <begin position="180"/>
        <end position="205"/>
    </location>
</feature>
<dbReference type="InterPro" id="IPR035906">
    <property type="entry name" value="MetI-like_sf"/>
</dbReference>
<dbReference type="AlphaFoldDB" id="A0A261SJU4"/>
<evidence type="ECO:0000256" key="2">
    <source>
        <dbReference type="ARBA" id="ARBA00022448"/>
    </source>
</evidence>
<keyword evidence="2 8" id="KW-0813">Transport</keyword>
<keyword evidence="7 8" id="KW-0472">Membrane</keyword>
<sequence length="268" mass="28630">MNTEQLAGPGGRLVYGVTLLILAFIVLPLAIVVALSVSEASFAIFPPKGFTFAWFHSVLGNEEFRHAFLTSVVLALASTVCAILLGLPAAFSLARWKVPMASAIESLLLSPMMLPVLITGVALLQFFSTAQMYNSAVNLFIGHLMITLPYMVRTVSASLKQVNASLEDAAATLGASPIRVFFLVTLPQIMPGVAAGSLFAFMISFDDYPISMWLSDSATVPLPIYLHQSMSKIFDPSISAMSTLMIVTGVVAVIGLERIVGLRKAMGV</sequence>
<feature type="transmembrane region" description="Helical" evidence="8">
    <location>
        <begin position="133"/>
        <end position="152"/>
    </location>
</feature>
<dbReference type="OrthoDB" id="9178195at2"/>
<name>A0A261SJU4_9BORD</name>
<feature type="transmembrane region" description="Helical" evidence="8">
    <location>
        <begin position="238"/>
        <end position="256"/>
    </location>
</feature>
<feature type="domain" description="ABC transmembrane type-1" evidence="9">
    <location>
        <begin position="68"/>
        <end position="256"/>
    </location>
</feature>
<dbReference type="PROSITE" id="PS50928">
    <property type="entry name" value="ABC_TM1"/>
    <property type="match status" value="1"/>
</dbReference>
<dbReference type="GO" id="GO:0005886">
    <property type="term" value="C:plasma membrane"/>
    <property type="evidence" value="ECO:0007669"/>
    <property type="project" value="UniProtKB-SubCell"/>
</dbReference>
<feature type="transmembrane region" description="Helical" evidence="8">
    <location>
        <begin position="67"/>
        <end position="94"/>
    </location>
</feature>